<dbReference type="AlphaFoldDB" id="A0AAE0GWG3"/>
<evidence type="ECO:0000256" key="9">
    <source>
        <dbReference type="SAM" id="MobiDB-lite"/>
    </source>
</evidence>
<protein>
    <recommendedName>
        <fullName evidence="12">Chromatin modification-related protein MEAF6</fullName>
    </recommendedName>
</protein>
<evidence type="ECO:0000256" key="6">
    <source>
        <dbReference type="ARBA" id="ARBA00023163"/>
    </source>
</evidence>
<keyword evidence="6" id="KW-0804">Transcription</keyword>
<dbReference type="Proteomes" id="UP001190700">
    <property type="component" value="Unassembled WGS sequence"/>
</dbReference>
<name>A0AAE0GWG3_9CHLO</name>
<accession>A0AAE0GWG3</accession>
<evidence type="ECO:0008006" key="12">
    <source>
        <dbReference type="Google" id="ProtNLM"/>
    </source>
</evidence>
<evidence type="ECO:0000256" key="4">
    <source>
        <dbReference type="ARBA" id="ARBA00023015"/>
    </source>
</evidence>
<evidence type="ECO:0000256" key="3">
    <source>
        <dbReference type="ARBA" id="ARBA00022853"/>
    </source>
</evidence>
<comment type="similarity">
    <text evidence="2">Belongs to the EAF6 family.</text>
</comment>
<evidence type="ECO:0000313" key="11">
    <source>
        <dbReference type="Proteomes" id="UP001190700"/>
    </source>
</evidence>
<evidence type="ECO:0000256" key="7">
    <source>
        <dbReference type="ARBA" id="ARBA00023242"/>
    </source>
</evidence>
<keyword evidence="5 8" id="KW-0175">Coiled coil</keyword>
<dbReference type="PANTHER" id="PTHR13476">
    <property type="entry name" value="CHROMATIN MODIFICATION-RELATED PROTEIN MEAF6"/>
    <property type="match status" value="1"/>
</dbReference>
<dbReference type="Pfam" id="PF09340">
    <property type="entry name" value="NuA4"/>
    <property type="match status" value="1"/>
</dbReference>
<sequence>MTSQLQQLAQKKERLEDELRHVEKQVYDLETSYLNDSSQHGNVLKGFEGFLAPSKTNTMKKSRNFKTEDRLFSLSSLSSPAAEELNAGQAEARDPPIRNQKSGQFAVGGGR</sequence>
<keyword evidence="7" id="KW-0539">Nucleus</keyword>
<gene>
    <name evidence="10" type="ORF">CYMTET_6743</name>
</gene>
<dbReference type="GO" id="GO:0006325">
    <property type="term" value="P:chromatin organization"/>
    <property type="evidence" value="ECO:0007669"/>
    <property type="project" value="UniProtKB-KW"/>
</dbReference>
<evidence type="ECO:0000256" key="1">
    <source>
        <dbReference type="ARBA" id="ARBA00004123"/>
    </source>
</evidence>
<comment type="caution">
    <text evidence="10">The sequence shown here is derived from an EMBL/GenBank/DDBJ whole genome shotgun (WGS) entry which is preliminary data.</text>
</comment>
<dbReference type="InterPro" id="IPR015418">
    <property type="entry name" value="Eaf6"/>
</dbReference>
<reference evidence="10 11" key="1">
    <citation type="journal article" date="2015" name="Genome Biol. Evol.">
        <title>Comparative Genomics of a Bacterivorous Green Alga Reveals Evolutionary Causalities and Consequences of Phago-Mixotrophic Mode of Nutrition.</title>
        <authorList>
            <person name="Burns J.A."/>
            <person name="Paasch A."/>
            <person name="Narechania A."/>
            <person name="Kim E."/>
        </authorList>
    </citation>
    <scope>NUCLEOTIDE SEQUENCE [LARGE SCALE GENOMIC DNA]</scope>
    <source>
        <strain evidence="10 11">PLY_AMNH</strain>
    </source>
</reference>
<comment type="subcellular location">
    <subcellularLocation>
        <location evidence="1">Nucleus</location>
    </subcellularLocation>
</comment>
<feature type="coiled-coil region" evidence="8">
    <location>
        <begin position="5"/>
        <end position="32"/>
    </location>
</feature>
<evidence type="ECO:0000256" key="8">
    <source>
        <dbReference type="SAM" id="Coils"/>
    </source>
</evidence>
<keyword evidence="11" id="KW-1185">Reference proteome</keyword>
<keyword evidence="4" id="KW-0805">Transcription regulation</keyword>
<evidence type="ECO:0000256" key="2">
    <source>
        <dbReference type="ARBA" id="ARBA00010916"/>
    </source>
</evidence>
<evidence type="ECO:0000313" key="10">
    <source>
        <dbReference type="EMBL" id="KAK3285654.1"/>
    </source>
</evidence>
<dbReference type="GO" id="GO:0005634">
    <property type="term" value="C:nucleus"/>
    <property type="evidence" value="ECO:0007669"/>
    <property type="project" value="UniProtKB-SubCell"/>
</dbReference>
<proteinExistence type="inferred from homology"/>
<dbReference type="GO" id="GO:0000123">
    <property type="term" value="C:histone acetyltransferase complex"/>
    <property type="evidence" value="ECO:0007669"/>
    <property type="project" value="InterPro"/>
</dbReference>
<evidence type="ECO:0000256" key="5">
    <source>
        <dbReference type="ARBA" id="ARBA00023054"/>
    </source>
</evidence>
<organism evidence="10 11">
    <name type="scientific">Cymbomonas tetramitiformis</name>
    <dbReference type="NCBI Taxonomy" id="36881"/>
    <lineage>
        <taxon>Eukaryota</taxon>
        <taxon>Viridiplantae</taxon>
        <taxon>Chlorophyta</taxon>
        <taxon>Pyramimonadophyceae</taxon>
        <taxon>Pyramimonadales</taxon>
        <taxon>Pyramimonadaceae</taxon>
        <taxon>Cymbomonas</taxon>
    </lineage>
</organism>
<keyword evidence="3" id="KW-0156">Chromatin regulator</keyword>
<feature type="region of interest" description="Disordered" evidence="9">
    <location>
        <begin position="79"/>
        <end position="111"/>
    </location>
</feature>
<dbReference type="EMBL" id="LGRX02001722">
    <property type="protein sequence ID" value="KAK3285654.1"/>
    <property type="molecule type" value="Genomic_DNA"/>
</dbReference>